<organism evidence="2 3">
    <name type="scientific">Halalkalibacter kiskunsagensis</name>
    <dbReference type="NCBI Taxonomy" id="1548599"/>
    <lineage>
        <taxon>Bacteria</taxon>
        <taxon>Bacillati</taxon>
        <taxon>Bacillota</taxon>
        <taxon>Bacilli</taxon>
        <taxon>Bacillales</taxon>
        <taxon>Bacillaceae</taxon>
        <taxon>Halalkalibacter</taxon>
    </lineage>
</organism>
<dbReference type="PANTHER" id="PTHR22642">
    <property type="entry name" value="IMIDAZOLONEPROPIONASE"/>
    <property type="match status" value="1"/>
</dbReference>
<comment type="caution">
    <text evidence="2">The sequence shown here is derived from an EMBL/GenBank/DDBJ whole genome shotgun (WGS) entry which is preliminary data.</text>
</comment>
<dbReference type="RefSeq" id="WP_335960260.1">
    <property type="nucleotide sequence ID" value="NZ_JAXBLX010000009.1"/>
</dbReference>
<dbReference type="InterPro" id="IPR032466">
    <property type="entry name" value="Metal_Hydrolase"/>
</dbReference>
<evidence type="ECO:0000313" key="2">
    <source>
        <dbReference type="EMBL" id="MFC0470392.1"/>
    </source>
</evidence>
<accession>A0ABV6KAQ1</accession>
<dbReference type="SUPFAM" id="SSF51556">
    <property type="entry name" value="Metallo-dependent hydrolases"/>
    <property type="match status" value="1"/>
</dbReference>
<reference evidence="2 3" key="1">
    <citation type="submission" date="2024-09" db="EMBL/GenBank/DDBJ databases">
        <authorList>
            <person name="Sun Q."/>
            <person name="Mori K."/>
        </authorList>
    </citation>
    <scope>NUCLEOTIDE SEQUENCE [LARGE SCALE GENOMIC DNA]</scope>
    <source>
        <strain evidence="2 3">NCAIM B.02610</strain>
    </source>
</reference>
<dbReference type="InterPro" id="IPR013108">
    <property type="entry name" value="Amidohydro_3"/>
</dbReference>
<name>A0ABV6KAQ1_9BACI</name>
<dbReference type="Gene3D" id="3.20.20.140">
    <property type="entry name" value="Metal-dependent hydrolases"/>
    <property type="match status" value="1"/>
</dbReference>
<dbReference type="SUPFAM" id="SSF51338">
    <property type="entry name" value="Composite domain of metallo-dependent hydrolases"/>
    <property type="match status" value="1"/>
</dbReference>
<dbReference type="GO" id="GO:0016787">
    <property type="term" value="F:hydrolase activity"/>
    <property type="evidence" value="ECO:0007669"/>
    <property type="project" value="UniProtKB-KW"/>
</dbReference>
<protein>
    <submittedName>
        <fullName evidence="2">Amidohydrolase</fullName>
        <ecNumber evidence="2">3.5.-.-</ecNumber>
    </submittedName>
</protein>
<keyword evidence="3" id="KW-1185">Reference proteome</keyword>
<keyword evidence="2" id="KW-0378">Hydrolase</keyword>
<dbReference type="EC" id="3.5.-.-" evidence="2"/>
<feature type="domain" description="Amidohydrolase 3" evidence="1">
    <location>
        <begin position="48"/>
        <end position="532"/>
    </location>
</feature>
<proteinExistence type="predicted"/>
<dbReference type="Gene3D" id="2.30.40.10">
    <property type="entry name" value="Urease, subunit C, domain 1"/>
    <property type="match status" value="1"/>
</dbReference>
<dbReference type="CDD" id="cd01300">
    <property type="entry name" value="YtcJ_like"/>
    <property type="match status" value="1"/>
</dbReference>
<dbReference type="InterPro" id="IPR011059">
    <property type="entry name" value="Metal-dep_hydrolase_composite"/>
</dbReference>
<gene>
    <name evidence="2" type="ORF">ACFFHM_07620</name>
</gene>
<dbReference type="EMBL" id="JBHLUX010000020">
    <property type="protein sequence ID" value="MFC0470392.1"/>
    <property type="molecule type" value="Genomic_DNA"/>
</dbReference>
<evidence type="ECO:0000259" key="1">
    <source>
        <dbReference type="Pfam" id="PF07969"/>
    </source>
</evidence>
<dbReference type="InterPro" id="IPR033932">
    <property type="entry name" value="YtcJ-like"/>
</dbReference>
<dbReference type="Pfam" id="PF07969">
    <property type="entry name" value="Amidohydro_3"/>
    <property type="match status" value="1"/>
</dbReference>
<dbReference type="PANTHER" id="PTHR22642:SF2">
    <property type="entry name" value="PROTEIN LONG AFTER FAR-RED 3"/>
    <property type="match status" value="1"/>
</dbReference>
<dbReference type="Proteomes" id="UP001589838">
    <property type="component" value="Unassembled WGS sequence"/>
</dbReference>
<sequence>MKKLFYNGFIYTSNPNQPHAEAMIVEAGKIIWIGNQAEIKEGMSDAEGIDLQGRRVLPGIIDAHMHPVMLADVDQQIYCGPPKVHSIFEMQGEIQKKYDELSAQVHNTWIRGWGYDEVKLTEQRSPTRWDLDQVAPDVPVILTRTCSHIIVVNSVALQLAGINEKTVSPTGGEIDVNAKGELTGIFKEKAREFIYSVIPEPTIDEQAQRLATFSEKLFTQGITSTTELMATSLSTNFYDLFMKAYTFGYKQRTVLYYLWEEISRSEEVLATHKLNRNSFLHIGGIKLFADGSISGKTAWVDSPYKNERENIGLSTTTSEELVDAAKVAKKHDIQLVVHAMGERAIEQIVDTFHRQHNWIKDAPSIRIEHAALPKKETLLKAIEIGISFVTQPIFLFAEINSYLTNLGSERTNQSYPLKTMIQLGAKVAISSDAPATSWADTSNPFIGIKAAVTRTAYTGQTYNLSECVTVEEAIDLYTRHAQEIARIANVGQLKVGYCADFIILDRDILNMDVNEIDQINVLHTYLDGQLVHST</sequence>
<dbReference type="Gene3D" id="3.10.310.70">
    <property type="match status" value="1"/>
</dbReference>
<evidence type="ECO:0000313" key="3">
    <source>
        <dbReference type="Proteomes" id="UP001589838"/>
    </source>
</evidence>